<evidence type="ECO:0000313" key="9">
    <source>
        <dbReference type="EMBL" id="TGG87807.1"/>
    </source>
</evidence>
<dbReference type="InterPro" id="IPR046342">
    <property type="entry name" value="CBS_dom_sf"/>
</dbReference>
<dbReference type="PROSITE" id="PS51371">
    <property type="entry name" value="CBS"/>
    <property type="match status" value="1"/>
</dbReference>
<dbReference type="AlphaFoldDB" id="A0A1G6NNM1"/>
<gene>
    <name evidence="9" type="ORF">E4650_05540</name>
    <name evidence="8" type="ORF">SAMN04488588_1603</name>
</gene>
<dbReference type="InterPro" id="IPR003439">
    <property type="entry name" value="ABC_transporter-like_ATP-bd"/>
</dbReference>
<evidence type="ECO:0000313" key="8">
    <source>
        <dbReference type="EMBL" id="SDC69348.1"/>
    </source>
</evidence>
<dbReference type="EMBL" id="SRME01000003">
    <property type="protein sequence ID" value="TGG87807.1"/>
    <property type="molecule type" value="Genomic_DNA"/>
</dbReference>
<dbReference type="PROSITE" id="PS50893">
    <property type="entry name" value="ABC_TRANSPORTER_2"/>
    <property type="match status" value="1"/>
</dbReference>
<dbReference type="InterPro" id="IPR017871">
    <property type="entry name" value="ABC_transporter-like_CS"/>
</dbReference>
<dbReference type="Pfam" id="PF00005">
    <property type="entry name" value="ABC_tran"/>
    <property type="match status" value="1"/>
</dbReference>
<evidence type="ECO:0000313" key="10">
    <source>
        <dbReference type="Proteomes" id="UP000199322"/>
    </source>
</evidence>
<dbReference type="PANTHER" id="PTHR43117">
    <property type="entry name" value="OSMOPROTECTANT IMPORT ATP-BINDING PROTEIN OSMV"/>
    <property type="match status" value="1"/>
</dbReference>
<reference evidence="8 10" key="1">
    <citation type="submission" date="2016-10" db="EMBL/GenBank/DDBJ databases">
        <authorList>
            <person name="de Groot N.N."/>
        </authorList>
    </citation>
    <scope>NUCLEOTIDE SEQUENCE [LARGE SCALE GENOMIC DNA]</scope>
    <source>
        <strain evidence="8 10">WG14</strain>
    </source>
</reference>
<evidence type="ECO:0000256" key="1">
    <source>
        <dbReference type="ARBA" id="ARBA00005417"/>
    </source>
</evidence>
<evidence type="ECO:0000313" key="11">
    <source>
        <dbReference type="Proteomes" id="UP000297288"/>
    </source>
</evidence>
<keyword evidence="5" id="KW-0129">CBS domain</keyword>
<comment type="similarity">
    <text evidence="1">Belongs to the ABC transporter superfamily.</text>
</comment>
<keyword evidence="10" id="KW-1185">Reference proteome</keyword>
<dbReference type="InterPro" id="IPR027417">
    <property type="entry name" value="P-loop_NTPase"/>
</dbReference>
<dbReference type="InterPro" id="IPR003593">
    <property type="entry name" value="AAA+_ATPase"/>
</dbReference>
<keyword evidence="4 8" id="KW-0067">ATP-binding</keyword>
<name>A0A1G6NNM1_9BACT</name>
<evidence type="ECO:0000259" key="7">
    <source>
        <dbReference type="PROSITE" id="PS51371"/>
    </source>
</evidence>
<dbReference type="Proteomes" id="UP000297288">
    <property type="component" value="Unassembled WGS sequence"/>
</dbReference>
<evidence type="ECO:0000256" key="5">
    <source>
        <dbReference type="PROSITE-ProRule" id="PRU00703"/>
    </source>
</evidence>
<evidence type="ECO:0000259" key="6">
    <source>
        <dbReference type="PROSITE" id="PS50893"/>
    </source>
</evidence>
<evidence type="ECO:0000256" key="2">
    <source>
        <dbReference type="ARBA" id="ARBA00022448"/>
    </source>
</evidence>
<feature type="domain" description="CBS" evidence="7">
    <location>
        <begin position="306"/>
        <end position="363"/>
    </location>
</feature>
<dbReference type="EMBL" id="FMYV01000006">
    <property type="protein sequence ID" value="SDC69348.1"/>
    <property type="molecule type" value="Genomic_DNA"/>
</dbReference>
<dbReference type="FunFam" id="3.40.50.300:FF:000425">
    <property type="entry name" value="Probable ABC transporter, ATP-binding subunit"/>
    <property type="match status" value="1"/>
</dbReference>
<evidence type="ECO:0000256" key="4">
    <source>
        <dbReference type="ARBA" id="ARBA00022840"/>
    </source>
</evidence>
<accession>A0A1G6NNM1</accession>
<dbReference type="RefSeq" id="WP_091404585.1">
    <property type="nucleotide sequence ID" value="NZ_FMYV01000006.1"/>
</dbReference>
<feature type="domain" description="ABC transporter" evidence="6">
    <location>
        <begin position="3"/>
        <end position="237"/>
    </location>
</feature>
<dbReference type="GO" id="GO:0016887">
    <property type="term" value="F:ATP hydrolysis activity"/>
    <property type="evidence" value="ECO:0007669"/>
    <property type="project" value="InterPro"/>
</dbReference>
<reference evidence="9 11" key="2">
    <citation type="submission" date="2019-04" db="EMBL/GenBank/DDBJ databases">
        <title>Draft genome sequence data and analysis of a Fermenting Bacterium, Geotoga petraea strain HO-Geo1, isolated from heavy-oil petroleum reservoir in Russia.</title>
        <authorList>
            <person name="Grouzdev D.S."/>
            <person name="Semenova E.M."/>
            <person name="Sokolova D.S."/>
            <person name="Tourova T.P."/>
            <person name="Poltaraus A.B."/>
            <person name="Nazina T.N."/>
        </authorList>
    </citation>
    <scope>NUCLEOTIDE SEQUENCE [LARGE SCALE GENOMIC DNA]</scope>
    <source>
        <strain evidence="9 11">HO-Geo1</strain>
    </source>
</reference>
<dbReference type="STRING" id="28234.SAMN04488588_1603"/>
<dbReference type="Gene3D" id="3.10.580.10">
    <property type="entry name" value="CBS-domain"/>
    <property type="match status" value="1"/>
</dbReference>
<dbReference type="GO" id="GO:0005524">
    <property type="term" value="F:ATP binding"/>
    <property type="evidence" value="ECO:0007669"/>
    <property type="project" value="UniProtKB-KW"/>
</dbReference>
<protein>
    <submittedName>
        <fullName evidence="9">ABC transporter ATP-binding protein</fullName>
    </submittedName>
    <submittedName>
        <fullName evidence="8">Osmoprotectant transport system ATP-binding protein</fullName>
    </submittedName>
</protein>
<dbReference type="SUPFAM" id="SSF54631">
    <property type="entry name" value="CBS-domain pair"/>
    <property type="match status" value="1"/>
</dbReference>
<proteinExistence type="inferred from homology"/>
<dbReference type="GO" id="GO:0015697">
    <property type="term" value="P:quaternary ammonium group transport"/>
    <property type="evidence" value="ECO:0007669"/>
    <property type="project" value="UniProtKB-ARBA"/>
</dbReference>
<dbReference type="SUPFAM" id="SSF52540">
    <property type="entry name" value="P-loop containing nucleoside triphosphate hydrolases"/>
    <property type="match status" value="1"/>
</dbReference>
<dbReference type="OrthoDB" id="9802264at2"/>
<dbReference type="PANTHER" id="PTHR43117:SF4">
    <property type="entry name" value="OSMOPROTECTANT IMPORT ATP-BINDING PROTEIN OSMV"/>
    <property type="match status" value="1"/>
</dbReference>
<dbReference type="InterPro" id="IPR000644">
    <property type="entry name" value="CBS_dom"/>
</dbReference>
<dbReference type="CDD" id="cd02205">
    <property type="entry name" value="CBS_pair_SF"/>
    <property type="match status" value="1"/>
</dbReference>
<dbReference type="PROSITE" id="PS00211">
    <property type="entry name" value="ABC_TRANSPORTER_1"/>
    <property type="match status" value="1"/>
</dbReference>
<sequence>MSIQLKNLKKNYNDFTAVNNINLEFQDKKLSVLIGPSGCGKTTILKMLNRLIERTSGDIIIDGKSIDNINTIDLRRSMGYVIQEIGLFPHMTVFDNIAVVPRLLKWDEAKIKNRVYELLDMVNLDPSINAKKYPAQLSGGQRQRVGVARGLAADPNILLMDEPFGAIDPINRETLQDGFLEIQEKIQKTIVFVTHDIREAIKLGDRIVILNQGKVEQEGSTLEVVKNPKNQFVRNILGEDSEFKTLEFLKVSDSLSEIPKTYDVDKFDLEKAKQEDSKIIILTKNDKFFGFVENRGLNNLGDNKNLKSIMKTYKLKNHLSLFDALNIMLRAGVSTLPVVDNDNKVVGIIDFSSIFKKINSGGE</sequence>
<keyword evidence="3" id="KW-0547">Nucleotide-binding</keyword>
<dbReference type="SMART" id="SM00116">
    <property type="entry name" value="CBS"/>
    <property type="match status" value="1"/>
</dbReference>
<keyword evidence="2" id="KW-0813">Transport</keyword>
<dbReference type="Proteomes" id="UP000199322">
    <property type="component" value="Unassembled WGS sequence"/>
</dbReference>
<organism evidence="8 10">
    <name type="scientific">Geotoga petraea</name>
    <dbReference type="NCBI Taxonomy" id="28234"/>
    <lineage>
        <taxon>Bacteria</taxon>
        <taxon>Thermotogati</taxon>
        <taxon>Thermotogota</taxon>
        <taxon>Thermotogae</taxon>
        <taxon>Petrotogales</taxon>
        <taxon>Petrotogaceae</taxon>
        <taxon>Geotoga</taxon>
    </lineage>
</organism>
<dbReference type="Gene3D" id="3.40.50.300">
    <property type="entry name" value="P-loop containing nucleotide triphosphate hydrolases"/>
    <property type="match status" value="1"/>
</dbReference>
<dbReference type="SMART" id="SM00382">
    <property type="entry name" value="AAA"/>
    <property type="match status" value="1"/>
</dbReference>
<evidence type="ECO:0000256" key="3">
    <source>
        <dbReference type="ARBA" id="ARBA00022741"/>
    </source>
</evidence>
<dbReference type="Pfam" id="PF00571">
    <property type="entry name" value="CBS"/>
    <property type="match status" value="1"/>
</dbReference>